<evidence type="ECO:0000313" key="1">
    <source>
        <dbReference type="EMBL" id="SCF44440.1"/>
    </source>
</evidence>
<dbReference type="Proteomes" id="UP000198797">
    <property type="component" value="Unassembled WGS sequence"/>
</dbReference>
<proteinExistence type="predicted"/>
<sequence>MSIPTTGRTVARRSLWRRLVDWFRGTPLPPGPVTRDEEITYQPTDDSTLLTALCQGDVYEFQVHTTLVWSAFLPYHDLVAEADEFTASARDTVRERIWEVARHFSAYQSVEAEQAIQEALTPQWCYRGAAGMVRCRAKVRVLPDPRVRDHLLPFEQRKLDVEANTTLALLRADRFEQVARRWQQLFDTLGHDAMVAYAAQLADPTVSAVVTSLVNHRRASAVQLVDVLRQASKDHENVGLYEFASAYDAALQTLRRQMHLDEGGFPIAAVESGAGS</sequence>
<protein>
    <submittedName>
        <fullName evidence="1">Uncharacterized protein</fullName>
    </submittedName>
</protein>
<accession>A0A1C5AGW2</accession>
<gene>
    <name evidence="1" type="ORF">GA0070216_11746</name>
</gene>
<organism evidence="1 2">
    <name type="scientific">Micromonospora matsumotoense</name>
    <dbReference type="NCBI Taxonomy" id="121616"/>
    <lineage>
        <taxon>Bacteria</taxon>
        <taxon>Bacillati</taxon>
        <taxon>Actinomycetota</taxon>
        <taxon>Actinomycetes</taxon>
        <taxon>Micromonosporales</taxon>
        <taxon>Micromonosporaceae</taxon>
        <taxon>Micromonospora</taxon>
    </lineage>
</organism>
<evidence type="ECO:0000313" key="2">
    <source>
        <dbReference type="Proteomes" id="UP000198797"/>
    </source>
</evidence>
<dbReference type="STRING" id="121616.GA0070216_11746"/>
<name>A0A1C5AGW2_9ACTN</name>
<dbReference type="EMBL" id="FMCU01000017">
    <property type="protein sequence ID" value="SCF44440.1"/>
    <property type="molecule type" value="Genomic_DNA"/>
</dbReference>
<dbReference type="RefSeq" id="WP_091251492.1">
    <property type="nucleotide sequence ID" value="NZ_FMCU01000017.1"/>
</dbReference>
<dbReference type="AlphaFoldDB" id="A0A1C5AGW2"/>
<dbReference type="OrthoDB" id="3690860at2"/>
<keyword evidence="2" id="KW-1185">Reference proteome</keyword>
<reference evidence="2" key="1">
    <citation type="submission" date="2016-06" db="EMBL/GenBank/DDBJ databases">
        <authorList>
            <person name="Varghese N."/>
            <person name="Submissions Spin"/>
        </authorList>
    </citation>
    <scope>NUCLEOTIDE SEQUENCE [LARGE SCALE GENOMIC DNA]</scope>
    <source>
        <strain evidence="2">DSM 44100</strain>
    </source>
</reference>